<gene>
    <name evidence="4" type="ORF">STH12_02249</name>
</gene>
<evidence type="ECO:0000259" key="3">
    <source>
        <dbReference type="Pfam" id="PF05232"/>
    </source>
</evidence>
<feature type="domain" description="Chlorhexidine efflux transporter" evidence="3">
    <location>
        <begin position="40"/>
        <end position="100"/>
    </location>
</feature>
<feature type="transmembrane region" description="Helical" evidence="2">
    <location>
        <begin position="142"/>
        <end position="165"/>
    </location>
</feature>
<protein>
    <submittedName>
        <fullName evidence="4">Bacterial Transmembrane Pair family protein</fullName>
    </submittedName>
</protein>
<keyword evidence="2" id="KW-1133">Transmembrane helix</keyword>
<evidence type="ECO:0000256" key="1">
    <source>
        <dbReference type="SAM" id="MobiDB-lite"/>
    </source>
</evidence>
<feature type="region of interest" description="Disordered" evidence="1">
    <location>
        <begin position="1"/>
        <end position="23"/>
    </location>
</feature>
<dbReference type="InterPro" id="IPR058208">
    <property type="entry name" value="PACE"/>
</dbReference>
<feature type="domain" description="Chlorhexidine efflux transporter" evidence="3">
    <location>
        <begin position="108"/>
        <end position="170"/>
    </location>
</feature>
<reference evidence="5" key="1">
    <citation type="submission" date="2017-03" db="EMBL/GenBank/DDBJ databases">
        <title>Full genome sequence of a non-lethal Shewanella isolate that potentiates virulence of Vibio parahaemolyticus causing acute hepatopancreatic necrosis disease (AHPND) in shrimp.</title>
        <authorList>
            <person name="Prachumwat A."/>
            <person name="Sritunyalucksana K."/>
        </authorList>
    </citation>
    <scope>NUCLEOTIDE SEQUENCE [LARGE SCALE GENOMIC DNA]</scope>
    <source>
        <strain evidence="5">TH2012</strain>
    </source>
</reference>
<feature type="transmembrane region" description="Helical" evidence="2">
    <location>
        <begin position="46"/>
        <end position="67"/>
    </location>
</feature>
<keyword evidence="5" id="KW-1185">Reference proteome</keyword>
<accession>A0ABM7DBM1</accession>
<proteinExistence type="predicted"/>
<dbReference type="Proteomes" id="UP000278437">
    <property type="component" value="Chromosome"/>
</dbReference>
<dbReference type="Pfam" id="PF05232">
    <property type="entry name" value="BTP"/>
    <property type="match status" value="2"/>
</dbReference>
<name>A0ABM7DBM1_9GAMM</name>
<feature type="compositionally biased region" description="Polar residues" evidence="1">
    <location>
        <begin position="1"/>
        <end position="20"/>
    </location>
</feature>
<evidence type="ECO:0000313" key="4">
    <source>
        <dbReference type="EMBL" id="AZQ11335.1"/>
    </source>
</evidence>
<keyword evidence="2" id="KW-0472">Membrane</keyword>
<feature type="transmembrane region" description="Helical" evidence="2">
    <location>
        <begin position="73"/>
        <end position="93"/>
    </location>
</feature>
<feature type="transmembrane region" description="Helical" evidence="2">
    <location>
        <begin position="114"/>
        <end position="136"/>
    </location>
</feature>
<dbReference type="RefSeq" id="WP_237158590.1">
    <property type="nucleotide sequence ID" value="NZ_CP020373.1"/>
</dbReference>
<sequence>MGKGQKSNRQKCNGQKSNGHMGNANAAKSELTAEITKSEMSTPERALQALMFELLGLVMVVPLAAWLTGESDGHMTVIGALLCIFALLWNYVYNLWFDNAIVVPRAKRGFWLRVGHVLGFELGLVLVSVPVIAWYLDVSLWQALLLDAGFLLFFFVYGGLFFWLYDKLRPLWHRPVPCNP</sequence>
<keyword evidence="2 4" id="KW-0812">Transmembrane</keyword>
<evidence type="ECO:0000256" key="2">
    <source>
        <dbReference type="SAM" id="Phobius"/>
    </source>
</evidence>
<evidence type="ECO:0000313" key="5">
    <source>
        <dbReference type="Proteomes" id="UP000278437"/>
    </source>
</evidence>
<dbReference type="EMBL" id="CP020373">
    <property type="protein sequence ID" value="AZQ11335.1"/>
    <property type="molecule type" value="Genomic_DNA"/>
</dbReference>
<organism evidence="4 5">
    <name type="scientific">Shewanella khirikhana</name>
    <dbReference type="NCBI Taxonomy" id="1965282"/>
    <lineage>
        <taxon>Bacteria</taxon>
        <taxon>Pseudomonadati</taxon>
        <taxon>Pseudomonadota</taxon>
        <taxon>Gammaproteobacteria</taxon>
        <taxon>Alteromonadales</taxon>
        <taxon>Shewanellaceae</taxon>
        <taxon>Shewanella</taxon>
    </lineage>
</organism>
<dbReference type="InterPro" id="IPR007896">
    <property type="entry name" value="BTP_bacteria"/>
</dbReference>
<dbReference type="NCBIfam" id="NF033664">
    <property type="entry name" value="PACE_transport"/>
    <property type="match status" value="1"/>
</dbReference>